<protein>
    <recommendedName>
        <fullName evidence="4">Nuclear pore protein</fullName>
    </recommendedName>
</protein>
<dbReference type="GO" id="GO:0017056">
    <property type="term" value="F:structural constituent of nuclear pore"/>
    <property type="evidence" value="ECO:0007669"/>
    <property type="project" value="InterPro"/>
</dbReference>
<dbReference type="GO" id="GO:0016973">
    <property type="term" value="P:poly(A)+ mRNA export from nucleus"/>
    <property type="evidence" value="ECO:0007669"/>
    <property type="project" value="TreeGrafter"/>
</dbReference>
<keyword evidence="4" id="KW-0509">mRNA transport</keyword>
<evidence type="ECO:0000313" key="6">
    <source>
        <dbReference type="EMBL" id="KAK9812586.1"/>
    </source>
</evidence>
<evidence type="ECO:0000256" key="3">
    <source>
        <dbReference type="ARBA" id="ARBA00023242"/>
    </source>
</evidence>
<keyword evidence="4" id="KW-0811">Translocation</keyword>
<proteinExistence type="inferred from homology"/>
<organism evidence="6 7">
    <name type="scientific">Symbiochloris irregularis</name>
    <dbReference type="NCBI Taxonomy" id="706552"/>
    <lineage>
        <taxon>Eukaryota</taxon>
        <taxon>Viridiplantae</taxon>
        <taxon>Chlorophyta</taxon>
        <taxon>core chlorophytes</taxon>
        <taxon>Trebouxiophyceae</taxon>
        <taxon>Trebouxiales</taxon>
        <taxon>Trebouxiaceae</taxon>
        <taxon>Symbiochloris</taxon>
    </lineage>
</organism>
<evidence type="ECO:0000256" key="4">
    <source>
        <dbReference type="RuleBase" id="RU364035"/>
    </source>
</evidence>
<sequence>MATMDWDELLQTSKDLAARDTDGFPVLQRGLQQVEHLSQKLKSKGRRLDASADSLAAARLFAQEGLSSQKISRELQAFELRPSYVDVAHAGTGSLEEYLQQLHEMSMINTIKEAQRHSEASFEDFMAQCRQQEWAAAKREMFGVGTGAGPISIPRSPNALRSPAGSTQQQQQQSGQGQAPTNVEQQLSALEKAYLDVVQHLNAAVAKGESLDAASEFAAASTSALQNQQGQSRATMPAVWGVLVRMLAEASGGGRPTSVALLRGARKYLERGFVDHINSIVHANRAHAALGGAPTRRSQVRAYLRIRESARAPLDFDSAGGADTLWQRIFLCLRCGFHQEALEEARPLVRDVGGHGGSFEGLVREWVGRDGHLTGTSATIMASECVRLLGSADAASARAPAFQYKLLVYTLLSGNRITAEQVMQVAIQQSLLPTIEDFLWFAIALVQPPPAPSGFDAGVSSSGRGDAYQLADLQDHICRYPPEHYAAGGREPLLYAIVLLLTVQLHACIAFLAKHPSATAYRTDAVHLLIALLHHEIWDAGGAKDQTSSPGMDPAVLLQRYGQSFAATAPQIALEYYMLAAQAAQGTPEAKARLLKDLLSESNAFGFLLGSGGGAGALDRLLPEARERSRVLGMVAQECQASGQVDWAIELYQASGQAASALHIVCHQLAMLIPASLDPDRSERAEGELQQVLVRGAGLAAELQVTINSAAVAETEAFATLKNLRRLLVADRMKNYGEAVSALAELTFLPQEQFRVRRCVEGVARLHSAVASLLTPAVAAGGRALAAQGQTVALRALASFAADLPQRISSATLRELNHLQSELS</sequence>
<keyword evidence="4" id="KW-0472">Membrane</keyword>
<keyword evidence="7" id="KW-1185">Reference proteome</keyword>
<dbReference type="GO" id="GO:0005643">
    <property type="term" value="C:nuclear pore"/>
    <property type="evidence" value="ECO:0007669"/>
    <property type="project" value="UniProtKB-SubCell"/>
</dbReference>
<evidence type="ECO:0000313" key="7">
    <source>
        <dbReference type="Proteomes" id="UP001465755"/>
    </source>
</evidence>
<evidence type="ECO:0000256" key="5">
    <source>
        <dbReference type="SAM" id="MobiDB-lite"/>
    </source>
</evidence>
<dbReference type="AlphaFoldDB" id="A0AAW1PSY3"/>
<evidence type="ECO:0000256" key="2">
    <source>
        <dbReference type="ARBA" id="ARBA00010186"/>
    </source>
</evidence>
<feature type="region of interest" description="Disordered" evidence="5">
    <location>
        <begin position="146"/>
        <end position="182"/>
    </location>
</feature>
<dbReference type="PANTHER" id="PTHR11225:SF4">
    <property type="entry name" value="NUCLEAR PORE COMPLEX PROTEIN NUP93"/>
    <property type="match status" value="1"/>
</dbReference>
<name>A0AAW1PSY3_9CHLO</name>
<comment type="similarity">
    <text evidence="2 4">Belongs to the nucleoporin interacting component (NIC) family.</text>
</comment>
<dbReference type="Pfam" id="PF04097">
    <property type="entry name" value="Nic96"/>
    <property type="match status" value="1"/>
</dbReference>
<keyword evidence="4" id="KW-0653">Protein transport</keyword>
<gene>
    <name evidence="6" type="ORF">WJX73_010575</name>
</gene>
<keyword evidence="3 4" id="KW-0539">Nucleus</keyword>
<dbReference type="Proteomes" id="UP001465755">
    <property type="component" value="Unassembled WGS sequence"/>
</dbReference>
<accession>A0AAW1PSY3</accession>
<comment type="caution">
    <text evidence="6">The sequence shown here is derived from an EMBL/GenBank/DDBJ whole genome shotgun (WGS) entry which is preliminary data.</text>
</comment>
<keyword evidence="4" id="KW-0906">Nuclear pore complex</keyword>
<dbReference type="InterPro" id="IPR007231">
    <property type="entry name" value="Nucleoporin_int_Nup93/Nic96"/>
</dbReference>
<feature type="compositionally biased region" description="Low complexity" evidence="5">
    <location>
        <begin position="162"/>
        <end position="181"/>
    </location>
</feature>
<dbReference type="GO" id="GO:0006606">
    <property type="term" value="P:protein import into nucleus"/>
    <property type="evidence" value="ECO:0007669"/>
    <property type="project" value="TreeGrafter"/>
</dbReference>
<dbReference type="EMBL" id="JALJOQ010000006">
    <property type="protein sequence ID" value="KAK9812586.1"/>
    <property type="molecule type" value="Genomic_DNA"/>
</dbReference>
<keyword evidence="4" id="KW-0813">Transport</keyword>
<comment type="subcellular location">
    <subcellularLocation>
        <location evidence="1">Nucleus envelope</location>
    </subcellularLocation>
    <subcellularLocation>
        <location evidence="4">Nucleus</location>
        <location evidence="4">Nuclear pore complex</location>
    </subcellularLocation>
</comment>
<evidence type="ECO:0000256" key="1">
    <source>
        <dbReference type="ARBA" id="ARBA00004259"/>
    </source>
</evidence>
<dbReference type="PANTHER" id="PTHR11225">
    <property type="entry name" value="NUCLEAR PORE COMPLEX PROTEIN NUP93 NUCLEOPORIN NUP93 DEAD EYE PROTEIN"/>
    <property type="match status" value="1"/>
</dbReference>
<reference evidence="6 7" key="1">
    <citation type="journal article" date="2024" name="Nat. Commun.">
        <title>Phylogenomics reveals the evolutionary origins of lichenization in chlorophyte algae.</title>
        <authorList>
            <person name="Puginier C."/>
            <person name="Libourel C."/>
            <person name="Otte J."/>
            <person name="Skaloud P."/>
            <person name="Haon M."/>
            <person name="Grisel S."/>
            <person name="Petersen M."/>
            <person name="Berrin J.G."/>
            <person name="Delaux P.M."/>
            <person name="Dal Grande F."/>
            <person name="Keller J."/>
        </authorList>
    </citation>
    <scope>NUCLEOTIDE SEQUENCE [LARGE SCALE GENOMIC DNA]</scope>
    <source>
        <strain evidence="6 7">SAG 2036</strain>
    </source>
</reference>